<comment type="function">
    <text evidence="7">Provides the (R)-glutamate required for cell wall biosynthesis.</text>
</comment>
<protein>
    <recommendedName>
        <fullName evidence="2 7">Glutamate racemase</fullName>
        <ecNumber evidence="2 7">5.1.1.3</ecNumber>
    </recommendedName>
</protein>
<comment type="catalytic activity">
    <reaction evidence="1 7">
        <text>L-glutamate = D-glutamate</text>
        <dbReference type="Rhea" id="RHEA:12813"/>
        <dbReference type="ChEBI" id="CHEBI:29985"/>
        <dbReference type="ChEBI" id="CHEBI:29986"/>
        <dbReference type="EC" id="5.1.1.3"/>
    </reaction>
</comment>
<dbReference type="InterPro" id="IPR004391">
    <property type="entry name" value="Glu_race"/>
</dbReference>
<feature type="binding site" evidence="7">
    <location>
        <begin position="80"/>
        <end position="81"/>
    </location>
    <ligand>
        <name>substrate</name>
    </ligand>
</feature>
<dbReference type="Pfam" id="PF01177">
    <property type="entry name" value="Asp_Glu_race"/>
    <property type="match status" value="1"/>
</dbReference>
<accession>A0ABT6NZ37</accession>
<feature type="active site" description="Proton donor/acceptor" evidence="7">
    <location>
        <position position="190"/>
    </location>
</feature>
<feature type="binding site" evidence="7">
    <location>
        <begin position="191"/>
        <end position="192"/>
    </location>
    <ligand>
        <name>substrate</name>
    </ligand>
</feature>
<proteinExistence type="inferred from homology"/>
<evidence type="ECO:0000256" key="3">
    <source>
        <dbReference type="ARBA" id="ARBA00022960"/>
    </source>
</evidence>
<dbReference type="InterPro" id="IPR015942">
    <property type="entry name" value="Asp/Glu/hydantoin_racemase"/>
</dbReference>
<dbReference type="InterPro" id="IPR033134">
    <property type="entry name" value="Asp/Glu_racemase_AS_2"/>
</dbReference>
<dbReference type="EC" id="5.1.1.3" evidence="2 7"/>
<dbReference type="PROSITE" id="PS00924">
    <property type="entry name" value="ASP_GLU_RACEMASE_2"/>
    <property type="match status" value="1"/>
</dbReference>
<dbReference type="InterPro" id="IPR001920">
    <property type="entry name" value="Asp/Glu_race"/>
</dbReference>
<dbReference type="PANTHER" id="PTHR21198:SF2">
    <property type="entry name" value="GLUTAMATE RACEMASE"/>
    <property type="match status" value="1"/>
</dbReference>
<evidence type="ECO:0000313" key="9">
    <source>
        <dbReference type="Proteomes" id="UP001160301"/>
    </source>
</evidence>
<evidence type="ECO:0000256" key="1">
    <source>
        <dbReference type="ARBA" id="ARBA00001602"/>
    </source>
</evidence>
<comment type="caution">
    <text evidence="8">The sequence shown here is derived from an EMBL/GenBank/DDBJ whole genome shotgun (WGS) entry which is preliminary data.</text>
</comment>
<organism evidence="8 9">
    <name type="scientific">Polyangium sorediatum</name>
    <dbReference type="NCBI Taxonomy" id="889274"/>
    <lineage>
        <taxon>Bacteria</taxon>
        <taxon>Pseudomonadati</taxon>
        <taxon>Myxococcota</taxon>
        <taxon>Polyangia</taxon>
        <taxon>Polyangiales</taxon>
        <taxon>Polyangiaceae</taxon>
        <taxon>Polyangium</taxon>
    </lineage>
</organism>
<dbReference type="Proteomes" id="UP001160301">
    <property type="component" value="Unassembled WGS sequence"/>
</dbReference>
<feature type="binding site" evidence="7">
    <location>
        <begin position="16"/>
        <end position="17"/>
    </location>
    <ligand>
        <name>substrate</name>
    </ligand>
</feature>
<evidence type="ECO:0000256" key="5">
    <source>
        <dbReference type="ARBA" id="ARBA00023235"/>
    </source>
</evidence>
<keyword evidence="9" id="KW-1185">Reference proteome</keyword>
<dbReference type="GO" id="GO:0008881">
    <property type="term" value="F:glutamate racemase activity"/>
    <property type="evidence" value="ECO:0007669"/>
    <property type="project" value="UniProtKB-EC"/>
</dbReference>
<dbReference type="RefSeq" id="WP_284721063.1">
    <property type="nucleotide sequence ID" value="NZ_JARZHI010000031.1"/>
</dbReference>
<keyword evidence="4 7" id="KW-0573">Peptidoglycan synthesis</keyword>
<comment type="pathway">
    <text evidence="7">Cell wall biogenesis; peptidoglycan biosynthesis.</text>
</comment>
<feature type="active site" description="Proton donor/acceptor" evidence="7">
    <location>
        <position position="79"/>
    </location>
</feature>
<dbReference type="EMBL" id="JARZHI010000031">
    <property type="protein sequence ID" value="MDI1433583.1"/>
    <property type="molecule type" value="Genomic_DNA"/>
</dbReference>
<feature type="binding site" evidence="7">
    <location>
        <begin position="48"/>
        <end position="49"/>
    </location>
    <ligand>
        <name>substrate</name>
    </ligand>
</feature>
<evidence type="ECO:0000256" key="4">
    <source>
        <dbReference type="ARBA" id="ARBA00022984"/>
    </source>
</evidence>
<evidence type="ECO:0000313" key="8">
    <source>
        <dbReference type="EMBL" id="MDI1433583.1"/>
    </source>
</evidence>
<evidence type="ECO:0000256" key="7">
    <source>
        <dbReference type="HAMAP-Rule" id="MF_00258"/>
    </source>
</evidence>
<reference evidence="8 9" key="1">
    <citation type="submission" date="2023-04" db="EMBL/GenBank/DDBJ databases">
        <title>The genome sequence of Polyangium sorediatum DSM14670.</title>
        <authorList>
            <person name="Zhang X."/>
        </authorList>
    </citation>
    <scope>NUCLEOTIDE SEQUENCE [LARGE SCALE GENOMIC DNA]</scope>
    <source>
        <strain evidence="8 9">DSM 14670</strain>
    </source>
</reference>
<name>A0ABT6NZ37_9BACT</name>
<gene>
    <name evidence="7 8" type="primary">murI</name>
    <name evidence="8" type="ORF">QHF89_29060</name>
</gene>
<comment type="similarity">
    <text evidence="7">Belongs to the aspartate/glutamate racemases family.</text>
</comment>
<dbReference type="Gene3D" id="3.40.50.1860">
    <property type="match status" value="2"/>
</dbReference>
<keyword evidence="5 7" id="KW-0413">Isomerase</keyword>
<keyword evidence="3 7" id="KW-0133">Cell shape</keyword>
<evidence type="ECO:0000256" key="6">
    <source>
        <dbReference type="ARBA" id="ARBA00023316"/>
    </source>
</evidence>
<evidence type="ECO:0000256" key="2">
    <source>
        <dbReference type="ARBA" id="ARBA00013090"/>
    </source>
</evidence>
<keyword evidence="6 7" id="KW-0961">Cell wall biogenesis/degradation</keyword>
<dbReference type="NCBIfam" id="TIGR00067">
    <property type="entry name" value="glut_race"/>
    <property type="match status" value="1"/>
</dbReference>
<dbReference type="HAMAP" id="MF_00258">
    <property type="entry name" value="Glu_racemase"/>
    <property type="match status" value="1"/>
</dbReference>
<dbReference type="PANTHER" id="PTHR21198">
    <property type="entry name" value="GLUTAMATE RACEMASE"/>
    <property type="match status" value="1"/>
</dbReference>
<sequence length="275" mass="28757">MTTSHLDPDAPLGVFDSGLGGLTVVRALRARCPAEDIVYLGDTARVPYGTRSAETVVRYALGCARVLVNRGVKAIVVACNTVSAVALDMLRVELDRPVLGVIVPGARAAVAAAEGGAVGVLGTTGTITSGAYPRAVASLSTRTEVFGQPAPLLVSLAEEGWLEGEVPRLVSQRYLEPLVRAGARCVVLGCTHFPLLQHVIEAEAALLAGKPIPIVDSASATADDVSAFLAERGQHTSRTSRGKLELFVTDLPKSFSTVAERFLGEPLGDVHQIDL</sequence>
<dbReference type="SUPFAM" id="SSF53681">
    <property type="entry name" value="Aspartate/glutamate racemase"/>
    <property type="match status" value="2"/>
</dbReference>